<sequence>MNTDSGLPHVLCSKCKGICNENSENVSRKRKFSDKVEVSPPPAQPVKRGLNAPVTRSTNVLAAVRKPPRDRGGGGQQQPSNTPSLVPYLTRLTDVVSSQADATDGSTIGK</sequence>
<keyword evidence="3" id="KW-1185">Reference proteome</keyword>
<gene>
    <name evidence="2" type="ORF">CALMAC_LOCUS18211</name>
</gene>
<proteinExistence type="predicted"/>
<evidence type="ECO:0000313" key="3">
    <source>
        <dbReference type="Proteomes" id="UP000410492"/>
    </source>
</evidence>
<reference evidence="2 3" key="1">
    <citation type="submission" date="2019-01" db="EMBL/GenBank/DDBJ databases">
        <authorList>
            <person name="Sayadi A."/>
        </authorList>
    </citation>
    <scope>NUCLEOTIDE SEQUENCE [LARGE SCALE GENOMIC DNA]</scope>
</reference>
<accession>A0A653DMI8</accession>
<feature type="region of interest" description="Disordered" evidence="1">
    <location>
        <begin position="23"/>
        <end position="110"/>
    </location>
</feature>
<dbReference type="Proteomes" id="UP000410492">
    <property type="component" value="Unassembled WGS sequence"/>
</dbReference>
<name>A0A653DMI8_CALMS</name>
<organism evidence="2 3">
    <name type="scientific">Callosobruchus maculatus</name>
    <name type="common">Southern cowpea weevil</name>
    <name type="synonym">Pulse bruchid</name>
    <dbReference type="NCBI Taxonomy" id="64391"/>
    <lineage>
        <taxon>Eukaryota</taxon>
        <taxon>Metazoa</taxon>
        <taxon>Ecdysozoa</taxon>
        <taxon>Arthropoda</taxon>
        <taxon>Hexapoda</taxon>
        <taxon>Insecta</taxon>
        <taxon>Pterygota</taxon>
        <taxon>Neoptera</taxon>
        <taxon>Endopterygota</taxon>
        <taxon>Coleoptera</taxon>
        <taxon>Polyphaga</taxon>
        <taxon>Cucujiformia</taxon>
        <taxon>Chrysomeloidea</taxon>
        <taxon>Chrysomelidae</taxon>
        <taxon>Bruchinae</taxon>
        <taxon>Bruchini</taxon>
        <taxon>Callosobruchus</taxon>
    </lineage>
</organism>
<evidence type="ECO:0000256" key="1">
    <source>
        <dbReference type="SAM" id="MobiDB-lite"/>
    </source>
</evidence>
<protein>
    <submittedName>
        <fullName evidence="2">Uncharacterized protein</fullName>
    </submittedName>
</protein>
<feature type="non-terminal residue" evidence="2">
    <location>
        <position position="110"/>
    </location>
</feature>
<dbReference type="AlphaFoldDB" id="A0A653DMI8"/>
<dbReference type="OrthoDB" id="5964980at2759"/>
<evidence type="ECO:0000313" key="2">
    <source>
        <dbReference type="EMBL" id="VEN60548.1"/>
    </source>
</evidence>
<dbReference type="EMBL" id="CAACVG010012591">
    <property type="protein sequence ID" value="VEN60548.1"/>
    <property type="molecule type" value="Genomic_DNA"/>
</dbReference>
<feature type="compositionally biased region" description="Polar residues" evidence="1">
    <location>
        <begin position="95"/>
        <end position="110"/>
    </location>
</feature>